<dbReference type="EMBL" id="KZ999756">
    <property type="protein sequence ID" value="RKO84765.1"/>
    <property type="molecule type" value="Genomic_DNA"/>
</dbReference>
<dbReference type="InterPro" id="IPR036273">
    <property type="entry name" value="CRAL/TRIO_N_dom_sf"/>
</dbReference>
<dbReference type="Gene3D" id="3.40.525.10">
    <property type="entry name" value="CRAL-TRIO lipid binding domain"/>
    <property type="match status" value="1"/>
</dbReference>
<gene>
    <name evidence="3" type="ORF">BDK51DRAFT_52905</name>
</gene>
<keyword evidence="4" id="KW-1185">Reference proteome</keyword>
<evidence type="ECO:0000256" key="1">
    <source>
        <dbReference type="SAM" id="MobiDB-lite"/>
    </source>
</evidence>
<dbReference type="Pfam" id="PF03765">
    <property type="entry name" value="CRAL_TRIO_N"/>
    <property type="match status" value="1"/>
</dbReference>
<dbReference type="InterPro" id="IPR036865">
    <property type="entry name" value="CRAL-TRIO_dom_sf"/>
</dbReference>
<name>A0A4P9W0B9_9FUNG</name>
<feature type="domain" description="CRAL/TRIO N-terminal" evidence="2">
    <location>
        <begin position="68"/>
        <end position="93"/>
    </location>
</feature>
<dbReference type="SMART" id="SM01100">
    <property type="entry name" value="CRAL_TRIO_N"/>
    <property type="match status" value="1"/>
</dbReference>
<sequence length="122" mass="13376">LLRQYWSSLHAALQTEPLPKTAPSSPSTSASKLSTPPSVVTAGTNATPIPYSTTLAREVILAAGYDDPDQLVLRFIRARKWDVEKAVAMTLNAIRWRLEFDVANLLEKGEQVLDPEEAESGK</sequence>
<dbReference type="OrthoDB" id="75724at2759"/>
<evidence type="ECO:0000313" key="3">
    <source>
        <dbReference type="EMBL" id="RKO84765.1"/>
    </source>
</evidence>
<evidence type="ECO:0000259" key="2">
    <source>
        <dbReference type="SMART" id="SM01100"/>
    </source>
</evidence>
<dbReference type="InterPro" id="IPR052432">
    <property type="entry name" value="PITP/CRAL-TRIO"/>
</dbReference>
<protein>
    <recommendedName>
        <fullName evidence="2">CRAL/TRIO N-terminal domain-containing protein</fullName>
    </recommendedName>
</protein>
<feature type="compositionally biased region" description="Low complexity" evidence="1">
    <location>
        <begin position="17"/>
        <end position="38"/>
    </location>
</feature>
<dbReference type="Proteomes" id="UP000269721">
    <property type="component" value="Unassembled WGS sequence"/>
</dbReference>
<feature type="non-terminal residue" evidence="3">
    <location>
        <position position="122"/>
    </location>
</feature>
<evidence type="ECO:0000313" key="4">
    <source>
        <dbReference type="Proteomes" id="UP000269721"/>
    </source>
</evidence>
<feature type="non-terminal residue" evidence="3">
    <location>
        <position position="1"/>
    </location>
</feature>
<proteinExistence type="predicted"/>
<dbReference type="PANTHER" id="PTHR46590:SF1">
    <property type="entry name" value="PHOSPHATIDYLINOSITOL TRANSFER PROTEIN CSR1"/>
    <property type="match status" value="1"/>
</dbReference>
<organism evidence="3 4">
    <name type="scientific">Blyttiomyces helicus</name>
    <dbReference type="NCBI Taxonomy" id="388810"/>
    <lineage>
        <taxon>Eukaryota</taxon>
        <taxon>Fungi</taxon>
        <taxon>Fungi incertae sedis</taxon>
        <taxon>Chytridiomycota</taxon>
        <taxon>Chytridiomycota incertae sedis</taxon>
        <taxon>Chytridiomycetes</taxon>
        <taxon>Chytridiomycetes incertae sedis</taxon>
        <taxon>Blyttiomyces</taxon>
    </lineage>
</organism>
<reference evidence="4" key="1">
    <citation type="journal article" date="2018" name="Nat. Microbiol.">
        <title>Leveraging single-cell genomics to expand the fungal tree of life.</title>
        <authorList>
            <person name="Ahrendt S.R."/>
            <person name="Quandt C.A."/>
            <person name="Ciobanu D."/>
            <person name="Clum A."/>
            <person name="Salamov A."/>
            <person name="Andreopoulos B."/>
            <person name="Cheng J.F."/>
            <person name="Woyke T."/>
            <person name="Pelin A."/>
            <person name="Henrissat B."/>
            <person name="Reynolds N.K."/>
            <person name="Benny G.L."/>
            <person name="Smith M.E."/>
            <person name="James T.Y."/>
            <person name="Grigoriev I.V."/>
        </authorList>
    </citation>
    <scope>NUCLEOTIDE SEQUENCE [LARGE SCALE GENOMIC DNA]</scope>
</reference>
<dbReference type="AlphaFoldDB" id="A0A4P9W0B9"/>
<dbReference type="PANTHER" id="PTHR46590">
    <property type="entry name" value="PHOSPHATIDYLINOSITOL TRANSFER PROTEIN CSR1-RELATED"/>
    <property type="match status" value="1"/>
</dbReference>
<feature type="region of interest" description="Disordered" evidence="1">
    <location>
        <begin position="17"/>
        <end position="47"/>
    </location>
</feature>
<dbReference type="SUPFAM" id="SSF46938">
    <property type="entry name" value="CRAL/TRIO N-terminal domain"/>
    <property type="match status" value="1"/>
</dbReference>
<dbReference type="InterPro" id="IPR011074">
    <property type="entry name" value="CRAL/TRIO_N_dom"/>
</dbReference>
<accession>A0A4P9W0B9</accession>